<dbReference type="PANTHER" id="PTHR33994:SF29">
    <property type="entry name" value="LATE EMBRYOGENESIS ABUNDANT PROTEIN LEA-2 SUBGROUP DOMAIN-CONTAINING PROTEIN"/>
    <property type="match status" value="1"/>
</dbReference>
<gene>
    <name evidence="1" type="ORF">PVAP13_5KG354928</name>
</gene>
<dbReference type="AlphaFoldDB" id="A0A8T0SPI9"/>
<dbReference type="Proteomes" id="UP000823388">
    <property type="component" value="Chromosome 5K"/>
</dbReference>
<dbReference type="PANTHER" id="PTHR33994">
    <property type="entry name" value="OS04G0515000 PROTEIN"/>
    <property type="match status" value="1"/>
</dbReference>
<reference evidence="1 2" key="1">
    <citation type="submission" date="2020-05" db="EMBL/GenBank/DDBJ databases">
        <title>WGS assembly of Panicum virgatum.</title>
        <authorList>
            <person name="Lovell J.T."/>
            <person name="Jenkins J."/>
            <person name="Shu S."/>
            <person name="Juenger T.E."/>
            <person name="Schmutz J."/>
        </authorList>
    </citation>
    <scope>NUCLEOTIDE SEQUENCE [LARGE SCALE GENOMIC DNA]</scope>
    <source>
        <strain evidence="2">cv. AP13</strain>
    </source>
</reference>
<keyword evidence="2" id="KW-1185">Reference proteome</keyword>
<accession>A0A8T0SPI9</accession>
<proteinExistence type="predicted"/>
<evidence type="ECO:0000313" key="1">
    <source>
        <dbReference type="EMBL" id="KAG2598226.1"/>
    </source>
</evidence>
<sequence length="156" mass="16797">MVTDTGGLDPLPLGPVIRPAFDLAIRVDNPMDSRVCRENATVTVSYRGLILGLGRVQDFCVEKGASAEAVAALLRADVVLAGDLRRSMAAELRAGEMEVLVELRMLFPKGGHECQHCARDTFQYCRVRPTVVETLIGTSSLVPVTQEPALTCVSAD</sequence>
<protein>
    <submittedName>
        <fullName evidence="1">Uncharacterized protein</fullName>
    </submittedName>
</protein>
<comment type="caution">
    <text evidence="1">The sequence shown here is derived from an EMBL/GenBank/DDBJ whole genome shotgun (WGS) entry which is preliminary data.</text>
</comment>
<name>A0A8T0SPI9_PANVG</name>
<dbReference type="EMBL" id="CM029045">
    <property type="protein sequence ID" value="KAG2598226.1"/>
    <property type="molecule type" value="Genomic_DNA"/>
</dbReference>
<evidence type="ECO:0000313" key="2">
    <source>
        <dbReference type="Proteomes" id="UP000823388"/>
    </source>
</evidence>
<organism evidence="1 2">
    <name type="scientific">Panicum virgatum</name>
    <name type="common">Blackwell switchgrass</name>
    <dbReference type="NCBI Taxonomy" id="38727"/>
    <lineage>
        <taxon>Eukaryota</taxon>
        <taxon>Viridiplantae</taxon>
        <taxon>Streptophyta</taxon>
        <taxon>Embryophyta</taxon>
        <taxon>Tracheophyta</taxon>
        <taxon>Spermatophyta</taxon>
        <taxon>Magnoliopsida</taxon>
        <taxon>Liliopsida</taxon>
        <taxon>Poales</taxon>
        <taxon>Poaceae</taxon>
        <taxon>PACMAD clade</taxon>
        <taxon>Panicoideae</taxon>
        <taxon>Panicodae</taxon>
        <taxon>Paniceae</taxon>
        <taxon>Panicinae</taxon>
        <taxon>Panicum</taxon>
        <taxon>Panicum sect. Hiantes</taxon>
    </lineage>
</organism>